<dbReference type="InterPro" id="IPR032675">
    <property type="entry name" value="LRR_dom_sf"/>
</dbReference>
<dbReference type="Gene3D" id="3.80.10.10">
    <property type="entry name" value="Ribonuclease Inhibitor"/>
    <property type="match status" value="1"/>
</dbReference>
<evidence type="ECO:0000313" key="6">
    <source>
        <dbReference type="Proteomes" id="UP000292886"/>
    </source>
</evidence>
<dbReference type="InterPro" id="IPR027994">
    <property type="entry name" value="WxL_dom"/>
</dbReference>
<dbReference type="PROSITE" id="PS51450">
    <property type="entry name" value="LRR"/>
    <property type="match status" value="1"/>
</dbReference>
<dbReference type="InterPro" id="IPR001611">
    <property type="entry name" value="Leu-rich_rpt"/>
</dbReference>
<evidence type="ECO:0000256" key="3">
    <source>
        <dbReference type="SAM" id="MobiDB-lite"/>
    </source>
</evidence>
<keyword evidence="1" id="KW-0433">Leucine-rich repeat</keyword>
<dbReference type="PANTHER" id="PTHR48051:SF46">
    <property type="entry name" value="LEUCINE RICH REPEAT-CONTAINING DOMAIN PROTEIN"/>
    <property type="match status" value="1"/>
</dbReference>
<evidence type="ECO:0000256" key="2">
    <source>
        <dbReference type="ARBA" id="ARBA00022737"/>
    </source>
</evidence>
<dbReference type="SUPFAM" id="SSF52047">
    <property type="entry name" value="RNI-like"/>
    <property type="match status" value="1"/>
</dbReference>
<sequence>MKNKMLKNILIVTSAVLVLNGASILRSSLLSPVNVVQAATATLKSTGVPQVVLNYMVANSIGADGKTLADNGFTADNITLADMATVTNLQISDSGNSNGIAKAFASDPSYNNTNVDAAWQNTVNMINGATNAKIVNLAGIFQGRIAYNGKSAVDMLGMVKLDKGTFTLATTGVPKLVLDYMIANSLEPDGKTLASHGLTANNMTATDMKNVDVLNISDVNNSNGIAKLIGGMSQNDIQSGAWYSIVQMIEADPTLRVLNLSGILQLRTSYPTGADMLGTIETAKYMPKLQSVNIASNNLGDGALTNYAMGQNFFSPSINTLDLSSNKITNMSGSSMSKLTGLRNWIISNNNLTTLPDGLNDPNSPLSKQLQSLVLDNNKFSTIPAWISTAAKNGLIILTATGNVLTAADTALLQKPSSLEYLNLLNQANTSGVGTDSYYIDNSGTTAIKTYNAIMNDPDLQVWLANDTNGALAGEIKALKSKIDSRADYQAVLNDYTGLLEEADLNANQASVTLIAKIMVGTTLNTVAINVKLTPYDTSKTEAELTSQALKQAQSLTDEQLATYGLKTSNLAKLTTDDVSLSMDSLKTPLTVGDINAFLDKYKDDPKYGSIAKLAGSADTAAGYAQLPPAPQPTDYAKDGETIPDYYSTEISVLTTQREQLVTTVVITTGKMDILADALEAAGDTEGAARIRAMADQLLGTLKDLPAANDSGAISDFFYMRSIVITSMDSINSDVKETVSNTDDVLSDAISTGKLTAEQVDAISVWKDANADAVAQGLVNAGKADSVDDVKTSAGDVADELAKNPDYVVIDKDGHEDTSKTITDTVTDSQTAAGNPPADTTKPTKPTDPITPTDPTTPSTDPVTPVDQGNIDIIAPGNWAFCLSNLTLGALDVKLTSGNLGFSVQDTRTNSKPYSVSVSMSDFTNTRDGSTIPDAQLQLLQPSLVKPVSGTTLANDANQINVTPNMTIPLLANNGTNGQHTDAVAFSGAQIYAPSSANVKAGEYSATVTWNIQNTPGDDIQ</sequence>
<name>A0A4P6YTS1_9LACO</name>
<dbReference type="PANTHER" id="PTHR48051">
    <property type="match status" value="1"/>
</dbReference>
<evidence type="ECO:0000256" key="1">
    <source>
        <dbReference type="ARBA" id="ARBA00022614"/>
    </source>
</evidence>
<feature type="compositionally biased region" description="Low complexity" evidence="3">
    <location>
        <begin position="836"/>
        <end position="867"/>
    </location>
</feature>
<dbReference type="KEGG" id="wei:EQG49_06295"/>
<feature type="compositionally biased region" description="Polar residues" evidence="3">
    <location>
        <begin position="820"/>
        <end position="833"/>
    </location>
</feature>
<dbReference type="Proteomes" id="UP000292886">
    <property type="component" value="Chromosome"/>
</dbReference>
<accession>A0A4P6YTS1</accession>
<dbReference type="InterPro" id="IPR050216">
    <property type="entry name" value="LRR_domain-containing"/>
</dbReference>
<reference evidence="6" key="1">
    <citation type="submission" date="2019-03" db="EMBL/GenBank/DDBJ databases">
        <title>Weissella sp. 26KH-42 Genome sequencing.</title>
        <authorList>
            <person name="Heo J."/>
            <person name="Kim S.-J."/>
            <person name="Kim J.-S."/>
            <person name="Hong S.-B."/>
            <person name="Kwon S.-W."/>
        </authorList>
    </citation>
    <scope>NUCLEOTIDE SEQUENCE [LARGE SCALE GENOMIC DNA]</scope>
    <source>
        <strain evidence="6">26KH-42</strain>
    </source>
</reference>
<protein>
    <recommendedName>
        <fullName evidence="4">WxL domain-containing protein</fullName>
    </recommendedName>
</protein>
<proteinExistence type="predicted"/>
<dbReference type="OrthoDB" id="494465at2"/>
<evidence type="ECO:0000259" key="4">
    <source>
        <dbReference type="Pfam" id="PF13731"/>
    </source>
</evidence>
<feature type="region of interest" description="Disordered" evidence="3">
    <location>
        <begin position="812"/>
        <end position="869"/>
    </location>
</feature>
<organism evidence="5 6">
    <name type="scientific">Periweissella cryptocerci</name>
    <dbReference type="NCBI Taxonomy" id="2506420"/>
    <lineage>
        <taxon>Bacteria</taxon>
        <taxon>Bacillati</taxon>
        <taxon>Bacillota</taxon>
        <taxon>Bacilli</taxon>
        <taxon>Lactobacillales</taxon>
        <taxon>Lactobacillaceae</taxon>
        <taxon>Periweissella</taxon>
    </lineage>
</organism>
<dbReference type="GO" id="GO:0005737">
    <property type="term" value="C:cytoplasm"/>
    <property type="evidence" value="ECO:0007669"/>
    <property type="project" value="TreeGrafter"/>
</dbReference>
<keyword evidence="6" id="KW-1185">Reference proteome</keyword>
<dbReference type="EMBL" id="CP037940">
    <property type="protein sequence ID" value="QBO36092.1"/>
    <property type="molecule type" value="Genomic_DNA"/>
</dbReference>
<dbReference type="Pfam" id="PF13731">
    <property type="entry name" value="WxL"/>
    <property type="match status" value="1"/>
</dbReference>
<feature type="domain" description="WxL" evidence="4">
    <location>
        <begin position="834"/>
        <end position="1016"/>
    </location>
</feature>
<dbReference type="AlphaFoldDB" id="A0A4P6YTS1"/>
<gene>
    <name evidence="5" type="ORF">EQG49_06295</name>
</gene>
<keyword evidence="2" id="KW-0677">Repeat</keyword>
<evidence type="ECO:0000313" key="5">
    <source>
        <dbReference type="EMBL" id="QBO36092.1"/>
    </source>
</evidence>